<dbReference type="AlphaFoldDB" id="A0A1T4RMK2"/>
<organism evidence="2 3">
    <name type="scientific">Enhydrobacter aerosaccus</name>
    <dbReference type="NCBI Taxonomy" id="225324"/>
    <lineage>
        <taxon>Bacteria</taxon>
        <taxon>Pseudomonadati</taxon>
        <taxon>Pseudomonadota</taxon>
        <taxon>Alphaproteobacteria</taxon>
        <taxon>Hyphomicrobiales</taxon>
        <taxon>Enhydrobacter</taxon>
    </lineage>
</organism>
<dbReference type="Proteomes" id="UP000190092">
    <property type="component" value="Unassembled WGS sequence"/>
</dbReference>
<feature type="compositionally biased region" description="Basic and acidic residues" evidence="1">
    <location>
        <begin position="28"/>
        <end position="37"/>
    </location>
</feature>
<dbReference type="OrthoDB" id="2086138at2"/>
<evidence type="ECO:0000256" key="1">
    <source>
        <dbReference type="SAM" id="MobiDB-lite"/>
    </source>
</evidence>
<evidence type="ECO:0000313" key="2">
    <source>
        <dbReference type="EMBL" id="SKA16968.1"/>
    </source>
</evidence>
<reference evidence="3" key="1">
    <citation type="submission" date="2017-02" db="EMBL/GenBank/DDBJ databases">
        <authorList>
            <person name="Varghese N."/>
            <person name="Submissions S."/>
        </authorList>
    </citation>
    <scope>NUCLEOTIDE SEQUENCE [LARGE SCALE GENOMIC DNA]</scope>
    <source>
        <strain evidence="3">ATCC 27094</strain>
    </source>
</reference>
<sequence length="168" mass="17529">MFETLLSTSSPSAGPSTDASTASSADPAPERTADGRFAKGNAGGPGRPRGPVTSGVTVLDRLGADAGPELIRIAIDEARGGNMKALEMVLERIWPKRRGRAVQFELPSIENFGDVVAVHTAVTQGVLAGELTAQEGTALSDLIERQRCLIENIQMAKVIGTMLSDDGA</sequence>
<proteinExistence type="predicted"/>
<feature type="compositionally biased region" description="Low complexity" evidence="1">
    <location>
        <begin position="1"/>
        <end position="27"/>
    </location>
</feature>
<accession>A0A1T4RMK2</accession>
<feature type="region of interest" description="Disordered" evidence="1">
    <location>
        <begin position="1"/>
        <end position="55"/>
    </location>
</feature>
<keyword evidence="3" id="KW-1185">Reference proteome</keyword>
<name>A0A1T4RMK2_9HYPH</name>
<gene>
    <name evidence="2" type="ORF">SAMN02745126_03931</name>
</gene>
<dbReference type="EMBL" id="FUWJ01000005">
    <property type="protein sequence ID" value="SKA16968.1"/>
    <property type="molecule type" value="Genomic_DNA"/>
</dbReference>
<protein>
    <submittedName>
        <fullName evidence="2">Uncharacterized protein</fullName>
    </submittedName>
</protein>
<dbReference type="RefSeq" id="WP_085935602.1">
    <property type="nucleotide sequence ID" value="NZ_FUWJ01000005.1"/>
</dbReference>
<evidence type="ECO:0000313" key="3">
    <source>
        <dbReference type="Proteomes" id="UP000190092"/>
    </source>
</evidence>